<sequence>MIKIPAFTATGIGSVPHSTAPLAMEVIKNNLPVIPHWPQLPKISATEGLIGQNTALLCDIGLIVDNGQRAPYFDTAQEGWADKLTVFYTDYLEAVESDEIPQKFAYPVDFAAGLFYFLEHFNPNLYKEALFIKGQVTGPLTLALTITDQNRKSAYYDDILKDLVLKVVEQNARWQVKTLQRLNLPVIVFADEPGLYAYGQSTHITLKSNEIRNELNQVFNAISAAGGIPGIHCCASTDWSILLNSNASIVSFDAFEYFDKFAAYARDITGFLEREGFLAWGIVPTSDKINEYAADDLVKLLLEQIDLLVAKGVPGERLKKQAFVTPSCGTGTLSLDQTELVYKVLKQVSQKMKTI</sequence>
<accession>C8W2L2</accession>
<dbReference type="EMBL" id="CP001720">
    <property type="protein sequence ID" value="ACV63696.1"/>
    <property type="molecule type" value="Genomic_DNA"/>
</dbReference>
<name>C8W2L2_DESAS</name>
<organism evidence="1 2">
    <name type="scientific">Desulfofarcimen acetoxidans (strain ATCC 49208 / DSM 771 / KCTC 5769 / VKM B-1644 / 5575)</name>
    <name type="common">Desulfotomaculum acetoxidans</name>
    <dbReference type="NCBI Taxonomy" id="485916"/>
    <lineage>
        <taxon>Bacteria</taxon>
        <taxon>Bacillati</taxon>
        <taxon>Bacillota</taxon>
        <taxon>Clostridia</taxon>
        <taxon>Eubacteriales</taxon>
        <taxon>Peptococcaceae</taxon>
        <taxon>Desulfofarcimen</taxon>
    </lineage>
</organism>
<dbReference type="OrthoDB" id="144815at2"/>
<dbReference type="Proteomes" id="UP000002217">
    <property type="component" value="Chromosome"/>
</dbReference>
<evidence type="ECO:0000313" key="2">
    <source>
        <dbReference type="Proteomes" id="UP000002217"/>
    </source>
</evidence>
<evidence type="ECO:0008006" key="3">
    <source>
        <dbReference type="Google" id="ProtNLM"/>
    </source>
</evidence>
<dbReference type="Gene3D" id="3.20.20.210">
    <property type="match status" value="1"/>
</dbReference>
<dbReference type="KEGG" id="dae:Dtox_2940"/>
<dbReference type="HOGENOM" id="CLU_789227_0_0_9"/>
<dbReference type="eggNOG" id="COG0620">
    <property type="taxonomic scope" value="Bacteria"/>
</dbReference>
<protein>
    <recommendedName>
        <fullName evidence="3">Methionine synthase vitamin-B12 independent</fullName>
    </recommendedName>
</protein>
<gene>
    <name evidence="1" type="ordered locus">Dtox_2940</name>
</gene>
<dbReference type="AlphaFoldDB" id="C8W2L2"/>
<keyword evidence="2" id="KW-1185">Reference proteome</keyword>
<dbReference type="InterPro" id="IPR038071">
    <property type="entry name" value="UROD/MetE-like_sf"/>
</dbReference>
<dbReference type="RefSeq" id="WP_015758388.1">
    <property type="nucleotide sequence ID" value="NC_013216.1"/>
</dbReference>
<proteinExistence type="predicted"/>
<dbReference type="STRING" id="485916.Dtox_2940"/>
<dbReference type="SUPFAM" id="SSF51726">
    <property type="entry name" value="UROD/MetE-like"/>
    <property type="match status" value="1"/>
</dbReference>
<reference evidence="1 2" key="1">
    <citation type="journal article" date="2009" name="Stand. Genomic Sci.">
        <title>Complete genome sequence of Desulfotomaculum acetoxidans type strain (5575).</title>
        <authorList>
            <person name="Spring S."/>
            <person name="Lapidus A."/>
            <person name="Schroder M."/>
            <person name="Gleim D."/>
            <person name="Sims D."/>
            <person name="Meincke L."/>
            <person name="Glavina Del Rio T."/>
            <person name="Tice H."/>
            <person name="Copeland A."/>
            <person name="Cheng J.F."/>
            <person name="Lucas S."/>
            <person name="Chen F."/>
            <person name="Nolan M."/>
            <person name="Bruce D."/>
            <person name="Goodwin L."/>
            <person name="Pitluck S."/>
            <person name="Ivanova N."/>
            <person name="Mavromatis K."/>
            <person name="Mikhailova N."/>
            <person name="Pati A."/>
            <person name="Chen A."/>
            <person name="Palaniappan K."/>
            <person name="Land M."/>
            <person name="Hauser L."/>
            <person name="Chang Y.J."/>
            <person name="Jeffries C.D."/>
            <person name="Chain P."/>
            <person name="Saunders E."/>
            <person name="Brettin T."/>
            <person name="Detter J.C."/>
            <person name="Goker M."/>
            <person name="Bristow J."/>
            <person name="Eisen J.A."/>
            <person name="Markowitz V."/>
            <person name="Hugenholtz P."/>
            <person name="Kyrpides N.C."/>
            <person name="Klenk H.P."/>
            <person name="Han C."/>
        </authorList>
    </citation>
    <scope>NUCLEOTIDE SEQUENCE [LARGE SCALE GENOMIC DNA]</scope>
    <source>
        <strain evidence="2">ATCC 49208 / DSM 771 / VKM B-1644</strain>
    </source>
</reference>
<evidence type="ECO:0000313" key="1">
    <source>
        <dbReference type="EMBL" id="ACV63696.1"/>
    </source>
</evidence>